<keyword evidence="4" id="KW-0238">DNA-binding</keyword>
<dbReference type="GO" id="GO:0003677">
    <property type="term" value="F:DNA binding"/>
    <property type="evidence" value="ECO:0007669"/>
    <property type="project" value="UniProtKB-KW"/>
</dbReference>
<organism evidence="4 5">
    <name type="scientific">Yersinia hibernica</name>
    <dbReference type="NCBI Taxonomy" id="2339259"/>
    <lineage>
        <taxon>Bacteria</taxon>
        <taxon>Pseudomonadati</taxon>
        <taxon>Pseudomonadota</taxon>
        <taxon>Gammaproteobacteria</taxon>
        <taxon>Enterobacterales</taxon>
        <taxon>Yersiniaceae</taxon>
        <taxon>Yersinia</taxon>
    </lineage>
</organism>
<dbReference type="Pfam" id="PF02885">
    <property type="entry name" value="Glycos_trans_3N"/>
    <property type="match status" value="1"/>
</dbReference>
<evidence type="ECO:0000259" key="3">
    <source>
        <dbReference type="Pfam" id="PF02885"/>
    </source>
</evidence>
<dbReference type="Gene3D" id="1.20.970.10">
    <property type="entry name" value="Transferase, Pyrimidine Nucleoside Phosphorylase, Chain C"/>
    <property type="match status" value="1"/>
</dbReference>
<keyword evidence="2" id="KW-0808">Transferase</keyword>
<dbReference type="EMBL" id="CP032487">
    <property type="protein sequence ID" value="QAX79255.1"/>
    <property type="molecule type" value="Genomic_DNA"/>
</dbReference>
<sequence length="321" mass="35248">MDYSKIIKEIGRGKNHARDLDQPTAYELYKAMLAGQVPALELGGILIALRIKGESEQEILGFYQAMQEQVMSLRTPQGRPLPIVIPSYNGARKQANLTPLLALLLARLGLPVVVHGVTEDSSRVTSGEIFQHLNIPWSHSVAEAQSRLDNGLPVFIPVSALSAQLDAQLQQRWRMGVRNSSHTLAKLATPFIHDKALRLASVSHPEYMQKVGRFFQAISAPALLQQGTEGEVYANPLRCPPIHYINEGEQQILLDRQPEPTEQTLPLAKDTATTAAWIEDCLAGVLPVPDSIQKQLACCLVAVGQADTLEQALHQITTKPL</sequence>
<dbReference type="NCBIfam" id="NF006005">
    <property type="entry name" value="PRK08136.1"/>
    <property type="match status" value="1"/>
</dbReference>
<dbReference type="InterPro" id="IPR005940">
    <property type="entry name" value="Anthranilate_Pribosyl_Tfrase"/>
</dbReference>
<dbReference type="InterPro" id="IPR036320">
    <property type="entry name" value="Glycosyl_Trfase_fam3_N_dom_sf"/>
</dbReference>
<dbReference type="PANTHER" id="PTHR43285">
    <property type="entry name" value="ANTHRANILATE PHOSPHORIBOSYLTRANSFERASE"/>
    <property type="match status" value="1"/>
</dbReference>
<gene>
    <name evidence="4" type="primary">ybiB</name>
    <name evidence="4" type="ORF">D5F51_12200</name>
</gene>
<keyword evidence="5" id="KW-1185">Reference proteome</keyword>
<dbReference type="Proteomes" id="UP000288804">
    <property type="component" value="Chromosome"/>
</dbReference>
<reference evidence="5" key="1">
    <citation type="submission" date="2018-09" db="EMBL/GenBank/DDBJ databases">
        <title>Yersinia hibernicus sp. nov.</title>
        <authorList>
            <person name="Nguyen S.V."/>
            <person name="Mundanda D.M."/>
            <person name="Anes J."/>
            <person name="Fanning S."/>
        </authorList>
    </citation>
    <scope>NUCLEOTIDE SEQUENCE [LARGE SCALE GENOMIC DNA]</scope>
    <source>
        <strain evidence="5">CFS1934</strain>
    </source>
</reference>
<dbReference type="RefSeq" id="WP_129197035.1">
    <property type="nucleotide sequence ID" value="NZ_CABHXI010000061.1"/>
</dbReference>
<dbReference type="Gene3D" id="3.40.1030.10">
    <property type="entry name" value="Nucleoside phosphorylase/phosphoribosyltransferase catalytic domain"/>
    <property type="match status" value="1"/>
</dbReference>
<evidence type="ECO:0000256" key="2">
    <source>
        <dbReference type="ARBA" id="ARBA00022679"/>
    </source>
</evidence>
<dbReference type="InterPro" id="IPR035902">
    <property type="entry name" value="Nuc_phospho_transferase"/>
</dbReference>
<accession>A0ABX5R0W2</accession>
<evidence type="ECO:0000256" key="1">
    <source>
        <dbReference type="ARBA" id="ARBA00022676"/>
    </source>
</evidence>
<feature type="domain" description="Glycosyl transferase family 3 N-terminal" evidence="3">
    <location>
        <begin position="5"/>
        <end position="69"/>
    </location>
</feature>
<dbReference type="SUPFAM" id="SSF52418">
    <property type="entry name" value="Nucleoside phosphorylase/phosphoribosyltransferase catalytic domain"/>
    <property type="match status" value="1"/>
</dbReference>
<proteinExistence type="predicted"/>
<name>A0ABX5R0W2_9GAMM</name>
<dbReference type="PANTHER" id="PTHR43285:SF4">
    <property type="entry name" value="TRANSFERASE"/>
    <property type="match status" value="1"/>
</dbReference>
<dbReference type="SUPFAM" id="SSF47648">
    <property type="entry name" value="Nucleoside phosphorylase/phosphoribosyltransferase N-terminal domain"/>
    <property type="match status" value="1"/>
</dbReference>
<evidence type="ECO:0000313" key="4">
    <source>
        <dbReference type="EMBL" id="QAX79255.1"/>
    </source>
</evidence>
<evidence type="ECO:0000313" key="5">
    <source>
        <dbReference type="Proteomes" id="UP000288804"/>
    </source>
</evidence>
<dbReference type="InterPro" id="IPR017459">
    <property type="entry name" value="Glycosyl_Trfase_fam3_N_dom"/>
</dbReference>
<protein>
    <submittedName>
        <fullName evidence="4">DNA-binding protein YbiB</fullName>
    </submittedName>
</protein>
<keyword evidence="1" id="KW-0328">Glycosyltransferase</keyword>